<feature type="domain" description="Calcineurin-like phosphoesterase" evidence="1">
    <location>
        <begin position="26"/>
        <end position="147"/>
    </location>
</feature>
<dbReference type="PIRSF" id="PIRSF000887">
    <property type="entry name" value="Pesterase_MJ0037"/>
    <property type="match status" value="1"/>
</dbReference>
<dbReference type="InterPro" id="IPR026336">
    <property type="entry name" value="PdeM-like"/>
</dbReference>
<accession>A0ABY7WDA1</accession>
<dbReference type="GO" id="GO:0016874">
    <property type="term" value="F:ligase activity"/>
    <property type="evidence" value="ECO:0007669"/>
    <property type="project" value="UniProtKB-KW"/>
</dbReference>
<dbReference type="InterPro" id="IPR029052">
    <property type="entry name" value="Metallo-depent_PP-like"/>
</dbReference>
<evidence type="ECO:0000313" key="3">
    <source>
        <dbReference type="Proteomes" id="UP001221558"/>
    </source>
</evidence>
<keyword evidence="2" id="KW-0255">Endonuclease</keyword>
<keyword evidence="3" id="KW-1185">Reference proteome</keyword>
<dbReference type="PANTHER" id="PTHR39323:SF1">
    <property type="entry name" value="BLR1149 PROTEIN"/>
    <property type="match status" value="1"/>
</dbReference>
<keyword evidence="2" id="KW-0540">Nuclease</keyword>
<dbReference type="GO" id="GO:0004519">
    <property type="term" value="F:endonuclease activity"/>
    <property type="evidence" value="ECO:0007669"/>
    <property type="project" value="UniProtKB-KW"/>
</dbReference>
<gene>
    <name evidence="2" type="primary">pdeM</name>
    <name evidence="2" type="ORF">PQ465_15105</name>
</gene>
<dbReference type="Gene3D" id="3.60.21.10">
    <property type="match status" value="1"/>
</dbReference>
<dbReference type="PANTHER" id="PTHR39323">
    <property type="entry name" value="BLR1149 PROTEIN"/>
    <property type="match status" value="1"/>
</dbReference>
<protein>
    <submittedName>
        <fullName evidence="2">Ligase-associated DNA damage response endonuclease PdeM</fullName>
        <ecNumber evidence="2">3.1.-.-</ecNumber>
    </submittedName>
</protein>
<dbReference type="Proteomes" id="UP001221558">
    <property type="component" value="Chromosome"/>
</dbReference>
<dbReference type="EC" id="3.1.-.-" evidence="2"/>
<dbReference type="InterPro" id="IPR024173">
    <property type="entry name" value="Pesterase_MJ0037-like"/>
</dbReference>
<dbReference type="SUPFAM" id="SSF56300">
    <property type="entry name" value="Metallo-dependent phosphatases"/>
    <property type="match status" value="1"/>
</dbReference>
<dbReference type="EMBL" id="CP117880">
    <property type="protein sequence ID" value="WDF67627.1"/>
    <property type="molecule type" value="Genomic_DNA"/>
</dbReference>
<organism evidence="2 3">
    <name type="scientific">Sphingobacterium oryzagri</name>
    <dbReference type="NCBI Taxonomy" id="3025669"/>
    <lineage>
        <taxon>Bacteria</taxon>
        <taxon>Pseudomonadati</taxon>
        <taxon>Bacteroidota</taxon>
        <taxon>Sphingobacteriia</taxon>
        <taxon>Sphingobacteriales</taxon>
        <taxon>Sphingobacteriaceae</taxon>
        <taxon>Sphingobacterium</taxon>
    </lineage>
</organism>
<name>A0ABY7WDA1_9SPHI</name>
<dbReference type="InterPro" id="IPR004843">
    <property type="entry name" value="Calcineurin-like_PHP"/>
</dbReference>
<keyword evidence="2" id="KW-0436">Ligase</keyword>
<evidence type="ECO:0000259" key="1">
    <source>
        <dbReference type="Pfam" id="PF00149"/>
    </source>
</evidence>
<reference evidence="2 3" key="1">
    <citation type="submission" date="2023-02" db="EMBL/GenBank/DDBJ databases">
        <title>Genome sequence of Sphingobacterium sp. KACC 22765.</title>
        <authorList>
            <person name="Kim S."/>
            <person name="Heo J."/>
            <person name="Kwon S.-W."/>
        </authorList>
    </citation>
    <scope>NUCLEOTIDE SEQUENCE [LARGE SCALE GENOMIC DNA]</scope>
    <source>
        <strain evidence="2 3">KACC 22765</strain>
    </source>
</reference>
<dbReference type="NCBIfam" id="TIGR04123">
    <property type="entry name" value="P_estr_lig_assc"/>
    <property type="match status" value="1"/>
</dbReference>
<dbReference type="GO" id="GO:0016787">
    <property type="term" value="F:hydrolase activity"/>
    <property type="evidence" value="ECO:0007669"/>
    <property type="project" value="UniProtKB-KW"/>
</dbReference>
<sequence>MAKKLTFNGVELFMLPQKVLYIPSYHLLVLSDWHIGKLGHFRKAGLFVPPMRLDEEFSRLAVLLNELSVREVIFLGDLFHSEWNYEWDEFQRFLQGFPTVKFLLTRGNHDILPEAILKASVIQVKDYVLLAEGIVFSHEPIKQLDAAIYNIVGHIHPGCEVAVKGRQYYKLPCFYLEDKVLTLPAFGRWTGLYMLTKRQDNRVFAVVGNADVIELKY</sequence>
<dbReference type="RefSeq" id="WP_274266355.1">
    <property type="nucleotide sequence ID" value="NZ_CP117880.1"/>
</dbReference>
<evidence type="ECO:0000313" key="2">
    <source>
        <dbReference type="EMBL" id="WDF67627.1"/>
    </source>
</evidence>
<dbReference type="Pfam" id="PF00149">
    <property type="entry name" value="Metallophos"/>
    <property type="match status" value="1"/>
</dbReference>
<proteinExistence type="predicted"/>
<keyword evidence="2" id="KW-0378">Hydrolase</keyword>